<dbReference type="SUPFAM" id="SSF46689">
    <property type="entry name" value="Homeodomain-like"/>
    <property type="match status" value="1"/>
</dbReference>
<proteinExistence type="predicted"/>
<organism evidence="2 3">
    <name type="scientific">Citricoccus muralis</name>
    <dbReference type="NCBI Taxonomy" id="169134"/>
    <lineage>
        <taxon>Bacteria</taxon>
        <taxon>Bacillati</taxon>
        <taxon>Actinomycetota</taxon>
        <taxon>Actinomycetes</taxon>
        <taxon>Micrococcales</taxon>
        <taxon>Micrococcaceae</taxon>
        <taxon>Citricoccus</taxon>
    </lineage>
</organism>
<evidence type="ECO:0000256" key="1">
    <source>
        <dbReference type="SAM" id="MobiDB-lite"/>
    </source>
</evidence>
<name>A0ABY8H8U4_9MICC</name>
<sequence length="220" mass="24691">MTAEHPRTTGTPSQQPRASVTPRRQRAVRQDALRNKAELVRAVGELLISDPEGALMPAVAERASLSLTTAYRYFPTMDHLHREFMLSVIRGLQEETSLLTSTGTARFEEILQHWVRIVSHYGRAMVIVRSREGFLTRYLQGEAHTLAIAQVWGEALRGMLAEREISPSQFPSALTLFNTLVNSREILDLRTATGLSDRQLVQHFSALYQAALEGIRNPVT</sequence>
<gene>
    <name evidence="2" type="ORF">P8192_05535</name>
</gene>
<keyword evidence="3" id="KW-1185">Reference proteome</keyword>
<feature type="compositionally biased region" description="Polar residues" evidence="1">
    <location>
        <begin position="8"/>
        <end position="18"/>
    </location>
</feature>
<feature type="region of interest" description="Disordered" evidence="1">
    <location>
        <begin position="1"/>
        <end position="26"/>
    </location>
</feature>
<protein>
    <submittedName>
        <fullName evidence="2">TetR/AcrR family transcriptional regulator</fullName>
    </submittedName>
</protein>
<accession>A0ABY8H8U4</accession>
<dbReference type="Gene3D" id="1.10.357.10">
    <property type="entry name" value="Tetracycline Repressor, domain 2"/>
    <property type="match status" value="1"/>
</dbReference>
<evidence type="ECO:0000313" key="3">
    <source>
        <dbReference type="Proteomes" id="UP001219037"/>
    </source>
</evidence>
<reference evidence="2 3" key="1">
    <citation type="submission" date="2023-04" db="EMBL/GenBank/DDBJ databases">
        <title>Funneling lignin-derived compounds into biodiesel using alkali-halophilic Citricoccus sp. P2.</title>
        <authorList>
            <person name="Luo C.-B."/>
        </authorList>
    </citation>
    <scope>NUCLEOTIDE SEQUENCE [LARGE SCALE GENOMIC DNA]</scope>
    <source>
        <strain evidence="2 3">P2</strain>
    </source>
</reference>
<dbReference type="RefSeq" id="WP_278159171.1">
    <property type="nucleotide sequence ID" value="NZ_CP121252.1"/>
</dbReference>
<evidence type="ECO:0000313" key="2">
    <source>
        <dbReference type="EMBL" id="WFP17565.1"/>
    </source>
</evidence>
<dbReference type="EMBL" id="CP121252">
    <property type="protein sequence ID" value="WFP17565.1"/>
    <property type="molecule type" value="Genomic_DNA"/>
</dbReference>
<dbReference type="InterPro" id="IPR009057">
    <property type="entry name" value="Homeodomain-like_sf"/>
</dbReference>
<dbReference type="Proteomes" id="UP001219037">
    <property type="component" value="Chromosome"/>
</dbReference>